<dbReference type="InterPro" id="IPR036291">
    <property type="entry name" value="NAD(P)-bd_dom_sf"/>
</dbReference>
<dbReference type="AlphaFoldDB" id="A0A285FKU3"/>
<dbReference type="SUPFAM" id="SSF51735">
    <property type="entry name" value="NAD(P)-binding Rossmann-fold domains"/>
    <property type="match status" value="1"/>
</dbReference>
<dbReference type="InterPro" id="IPR006140">
    <property type="entry name" value="D-isomer_DH_NAD-bd"/>
</dbReference>
<evidence type="ECO:0000313" key="3">
    <source>
        <dbReference type="EMBL" id="SNY11703.1"/>
    </source>
</evidence>
<protein>
    <submittedName>
        <fullName evidence="3">Dipicolinate synthase subunit A</fullName>
    </submittedName>
</protein>
<evidence type="ECO:0000259" key="1">
    <source>
        <dbReference type="Pfam" id="PF02826"/>
    </source>
</evidence>
<gene>
    <name evidence="3" type="ORF">SAMN06265827_102127</name>
</gene>
<name>A0A285FKU3_9FIRM</name>
<dbReference type="STRING" id="1413210.U472_06665"/>
<organism evidence="3 4">
    <name type="scientific">Orenia metallireducens</name>
    <dbReference type="NCBI Taxonomy" id="1413210"/>
    <lineage>
        <taxon>Bacteria</taxon>
        <taxon>Bacillati</taxon>
        <taxon>Bacillota</taxon>
        <taxon>Clostridia</taxon>
        <taxon>Halanaerobiales</taxon>
        <taxon>Halobacteroidaceae</taxon>
        <taxon>Orenia</taxon>
    </lineage>
</organism>
<dbReference type="Pfam" id="PF02826">
    <property type="entry name" value="2-Hacid_dh_C"/>
    <property type="match status" value="1"/>
</dbReference>
<dbReference type="EMBL" id="OBDZ01000002">
    <property type="protein sequence ID" value="SNY11703.1"/>
    <property type="molecule type" value="Genomic_DNA"/>
</dbReference>
<dbReference type="Proteomes" id="UP000219573">
    <property type="component" value="Unassembled WGS sequence"/>
</dbReference>
<reference evidence="4" key="1">
    <citation type="submission" date="2017-09" db="EMBL/GenBank/DDBJ databases">
        <authorList>
            <person name="Varghese N."/>
            <person name="Submissions S."/>
        </authorList>
    </citation>
    <scope>NUCLEOTIDE SEQUENCE [LARGE SCALE GENOMIC DNA]</scope>
    <source>
        <strain evidence="4">MSL47</strain>
    </source>
</reference>
<dbReference type="Pfam" id="PF16924">
    <property type="entry name" value="DpaA_N"/>
    <property type="match status" value="1"/>
</dbReference>
<dbReference type="OrthoDB" id="8840764at2"/>
<dbReference type="GO" id="GO:0051287">
    <property type="term" value="F:NAD binding"/>
    <property type="evidence" value="ECO:0007669"/>
    <property type="project" value="InterPro"/>
</dbReference>
<dbReference type="InterPro" id="IPR031629">
    <property type="entry name" value="DpaA_N"/>
</dbReference>
<accession>A0A285FKU3</accession>
<feature type="domain" description="Dipicolinate synthase subunit A N-terminal" evidence="2">
    <location>
        <begin position="10"/>
        <end position="126"/>
    </location>
</feature>
<dbReference type="RefSeq" id="WP_097016391.1">
    <property type="nucleotide sequence ID" value="NZ_OBDZ01000002.1"/>
</dbReference>
<sequence length="295" mass="31990">MNTETLVNQKIALLGGDDREIELISILLDQEAALQIIGQPPGIDSESIEVVASLEEIDDDVIAVIAPMTGTDEKLQVKKTFTNKEVILTEEFFSSLKAGTKFFIGFAKPEIKDWTHKHGIELTELAALDEVAILNAIPTAEGAIEIAMGEMPITLHSNNSFVLGLGRVGFSLARMLKGMGSKVYGVARKHKDFARALDMGFEQVAFKDLEQEISKADFIFNTVPVLILDEELLQHVKKDAIIIDLASYPGGTDFEAAKRLGLKAELALGLPGKVAPKSAGQILGKVIPRIILNEG</sequence>
<keyword evidence="4" id="KW-1185">Reference proteome</keyword>
<evidence type="ECO:0000259" key="2">
    <source>
        <dbReference type="Pfam" id="PF16924"/>
    </source>
</evidence>
<proteinExistence type="predicted"/>
<dbReference type="NCBIfam" id="NF006162">
    <property type="entry name" value="PRK08306.1"/>
    <property type="match status" value="1"/>
</dbReference>
<dbReference type="Gene3D" id="3.40.50.720">
    <property type="entry name" value="NAD(P)-binding Rossmann-like Domain"/>
    <property type="match status" value="1"/>
</dbReference>
<feature type="domain" description="D-isomer specific 2-hydroxyacid dehydrogenase NAD-binding" evidence="1">
    <location>
        <begin position="154"/>
        <end position="246"/>
    </location>
</feature>
<evidence type="ECO:0000313" key="4">
    <source>
        <dbReference type="Proteomes" id="UP000219573"/>
    </source>
</evidence>